<feature type="transmembrane region" description="Helical" evidence="7">
    <location>
        <begin position="78"/>
        <end position="97"/>
    </location>
</feature>
<feature type="transmembrane region" description="Helical" evidence="7">
    <location>
        <begin position="232"/>
        <end position="249"/>
    </location>
</feature>
<feature type="transmembrane region" description="Helical" evidence="7">
    <location>
        <begin position="12"/>
        <end position="37"/>
    </location>
</feature>
<dbReference type="EMBL" id="BJYX01000008">
    <property type="protein sequence ID" value="GEO30166.1"/>
    <property type="molecule type" value="Genomic_DNA"/>
</dbReference>
<evidence type="ECO:0000313" key="9">
    <source>
        <dbReference type="EMBL" id="GEO30166.1"/>
    </source>
</evidence>
<evidence type="ECO:0000256" key="6">
    <source>
        <dbReference type="SAM" id="MobiDB-lite"/>
    </source>
</evidence>
<dbReference type="AlphaFoldDB" id="A0A512D126"/>
<dbReference type="InterPro" id="IPR011701">
    <property type="entry name" value="MFS"/>
</dbReference>
<proteinExistence type="predicted"/>
<dbReference type="Gene3D" id="1.20.1720.10">
    <property type="entry name" value="Multidrug resistance protein D"/>
    <property type="match status" value="1"/>
</dbReference>
<dbReference type="PANTHER" id="PTHR23501:SF191">
    <property type="entry name" value="VACUOLAR BASIC AMINO ACID TRANSPORTER 4"/>
    <property type="match status" value="1"/>
</dbReference>
<evidence type="ECO:0000313" key="10">
    <source>
        <dbReference type="Proteomes" id="UP000321534"/>
    </source>
</evidence>
<feature type="transmembrane region" description="Helical" evidence="7">
    <location>
        <begin position="429"/>
        <end position="446"/>
    </location>
</feature>
<evidence type="ECO:0000256" key="1">
    <source>
        <dbReference type="ARBA" id="ARBA00004429"/>
    </source>
</evidence>
<sequence>MTQTAGRFDRRLVAPMVLGSVLNPVNSSMLAVALVPIGLALGAAPSETIWLVSALYLATAVGQPVVGRLVDLHGPRRLYLAGTALVGLAGIVGALAPSLGVLVLARVLLGIGTCAAYPASMVLIRSESVRTGTDSPAGVLAALSVSNQTVAVVGPTLGGLLIGLGGWRTIFTVNVPLAIACLVLGSLRLPRDEQLHRDADATRPHGLDVVGMALFAVTLTAVLLFIMEPAAAHWPLLLVVALAGAGLVARERSVDDPFIDVRVLAGNGPLLATYVRQLLAFTVSYAFLYGFTQWLEQARGLSASGAGLALLPMFVVAITVTTVFGRREQVRGKLLVGGALQVVACLGLLLLHDDSPLWLVVAVVVVVGVPQGLIGLANQNALYRQAEPDRLGSSAGLLRTFMYLGAMVASAANAAAFPQRADTTGLHDLAVGLTVAAVLLVALSALDRSLGRRRPTAAARTDTSPSAPTPTPTREATHP</sequence>
<feature type="transmembrane region" description="Helical" evidence="7">
    <location>
        <begin position="136"/>
        <end position="164"/>
    </location>
</feature>
<feature type="region of interest" description="Disordered" evidence="6">
    <location>
        <begin position="452"/>
        <end position="479"/>
    </location>
</feature>
<keyword evidence="5 7" id="KW-0472">Membrane</keyword>
<evidence type="ECO:0000256" key="4">
    <source>
        <dbReference type="ARBA" id="ARBA00022989"/>
    </source>
</evidence>
<protein>
    <submittedName>
        <fullName evidence="9">MFS transporter</fullName>
    </submittedName>
</protein>
<feature type="transmembrane region" description="Helical" evidence="7">
    <location>
        <begin position="303"/>
        <end position="325"/>
    </location>
</feature>
<comment type="subcellular location">
    <subcellularLocation>
        <location evidence="1">Cell inner membrane</location>
        <topology evidence="1">Multi-pass membrane protein</topology>
    </subcellularLocation>
</comment>
<name>A0A512D126_9MICO</name>
<dbReference type="SUPFAM" id="SSF103473">
    <property type="entry name" value="MFS general substrate transporter"/>
    <property type="match status" value="1"/>
</dbReference>
<comment type="caution">
    <text evidence="9">The sequence shown here is derived from an EMBL/GenBank/DDBJ whole genome shotgun (WGS) entry which is preliminary data.</text>
</comment>
<feature type="transmembrane region" description="Helical" evidence="7">
    <location>
        <begin position="397"/>
        <end position="417"/>
    </location>
</feature>
<evidence type="ECO:0000256" key="2">
    <source>
        <dbReference type="ARBA" id="ARBA00022448"/>
    </source>
</evidence>
<keyword evidence="3 7" id="KW-0812">Transmembrane</keyword>
<evidence type="ECO:0000256" key="3">
    <source>
        <dbReference type="ARBA" id="ARBA00022692"/>
    </source>
</evidence>
<organism evidence="9 10">
    <name type="scientific">Terrabacter aerolatus</name>
    <dbReference type="NCBI Taxonomy" id="422442"/>
    <lineage>
        <taxon>Bacteria</taxon>
        <taxon>Bacillati</taxon>
        <taxon>Actinomycetota</taxon>
        <taxon>Actinomycetes</taxon>
        <taxon>Micrococcales</taxon>
        <taxon>Intrasporangiaceae</taxon>
        <taxon>Terrabacter</taxon>
    </lineage>
</organism>
<reference evidence="9 10" key="1">
    <citation type="submission" date="2019-07" db="EMBL/GenBank/DDBJ databases">
        <title>Whole genome shotgun sequence of Terrabacter aerolatus NBRC 106305.</title>
        <authorList>
            <person name="Hosoyama A."/>
            <person name="Uohara A."/>
            <person name="Ohji S."/>
            <person name="Ichikawa N."/>
        </authorList>
    </citation>
    <scope>NUCLEOTIDE SEQUENCE [LARGE SCALE GENOMIC DNA]</scope>
    <source>
        <strain evidence="9 10">NBRC 106305</strain>
    </source>
</reference>
<dbReference type="InterPro" id="IPR020846">
    <property type="entry name" value="MFS_dom"/>
</dbReference>
<dbReference type="GO" id="GO:0022857">
    <property type="term" value="F:transmembrane transporter activity"/>
    <property type="evidence" value="ECO:0007669"/>
    <property type="project" value="InterPro"/>
</dbReference>
<keyword evidence="4 7" id="KW-1133">Transmembrane helix</keyword>
<feature type="transmembrane region" description="Helical" evidence="7">
    <location>
        <begin position="207"/>
        <end position="226"/>
    </location>
</feature>
<dbReference type="Proteomes" id="UP000321534">
    <property type="component" value="Unassembled WGS sequence"/>
</dbReference>
<dbReference type="PANTHER" id="PTHR23501">
    <property type="entry name" value="MAJOR FACILITATOR SUPERFAMILY"/>
    <property type="match status" value="1"/>
</dbReference>
<dbReference type="GO" id="GO:0005886">
    <property type="term" value="C:plasma membrane"/>
    <property type="evidence" value="ECO:0007669"/>
    <property type="project" value="UniProtKB-SubCell"/>
</dbReference>
<evidence type="ECO:0000259" key="8">
    <source>
        <dbReference type="PROSITE" id="PS50850"/>
    </source>
</evidence>
<feature type="transmembrane region" description="Helical" evidence="7">
    <location>
        <begin position="357"/>
        <end position="376"/>
    </location>
</feature>
<dbReference type="PROSITE" id="PS50850">
    <property type="entry name" value="MFS"/>
    <property type="match status" value="1"/>
</dbReference>
<feature type="domain" description="Major facilitator superfamily (MFS) profile" evidence="8">
    <location>
        <begin position="12"/>
        <end position="454"/>
    </location>
</feature>
<feature type="compositionally biased region" description="Low complexity" evidence="6">
    <location>
        <begin position="456"/>
        <end position="466"/>
    </location>
</feature>
<keyword evidence="2" id="KW-0813">Transport</keyword>
<accession>A0A512D126</accession>
<evidence type="ECO:0000256" key="5">
    <source>
        <dbReference type="ARBA" id="ARBA00023136"/>
    </source>
</evidence>
<feature type="transmembrane region" description="Helical" evidence="7">
    <location>
        <begin position="103"/>
        <end position="124"/>
    </location>
</feature>
<dbReference type="InterPro" id="IPR036259">
    <property type="entry name" value="MFS_trans_sf"/>
</dbReference>
<evidence type="ECO:0000256" key="7">
    <source>
        <dbReference type="SAM" id="Phobius"/>
    </source>
</evidence>
<dbReference type="Pfam" id="PF07690">
    <property type="entry name" value="MFS_1"/>
    <property type="match status" value="1"/>
</dbReference>
<dbReference type="Gene3D" id="1.20.1250.20">
    <property type="entry name" value="MFS general substrate transporter like domains"/>
    <property type="match status" value="1"/>
</dbReference>
<dbReference type="RefSeq" id="WP_186815134.1">
    <property type="nucleotide sequence ID" value="NZ_BAAARO010000002.1"/>
</dbReference>
<keyword evidence="10" id="KW-1185">Reference proteome</keyword>
<feature type="transmembrane region" description="Helical" evidence="7">
    <location>
        <begin position="170"/>
        <end position="187"/>
    </location>
</feature>
<feature type="transmembrane region" description="Helical" evidence="7">
    <location>
        <begin position="332"/>
        <end position="351"/>
    </location>
</feature>
<gene>
    <name evidence="9" type="ORF">TAE01_19760</name>
</gene>
<feature type="transmembrane region" description="Helical" evidence="7">
    <location>
        <begin position="49"/>
        <end position="66"/>
    </location>
</feature>
<feature type="transmembrane region" description="Helical" evidence="7">
    <location>
        <begin position="270"/>
        <end position="291"/>
    </location>
</feature>